<evidence type="ECO:0000313" key="1">
    <source>
        <dbReference type="EMBL" id="KAK5971525.1"/>
    </source>
</evidence>
<evidence type="ECO:0000313" key="2">
    <source>
        <dbReference type="Proteomes" id="UP001331761"/>
    </source>
</evidence>
<sequence length="31" mass="3492">MNAIPWKSTGDVRSTNVLHMCSRSPILHIAR</sequence>
<proteinExistence type="predicted"/>
<accession>A0AAN8F6X9</accession>
<gene>
    <name evidence="1" type="ORF">GCK32_021402</name>
</gene>
<keyword evidence="2" id="KW-1185">Reference proteome</keyword>
<dbReference type="EMBL" id="WIXE01017690">
    <property type="protein sequence ID" value="KAK5971525.1"/>
    <property type="molecule type" value="Genomic_DNA"/>
</dbReference>
<name>A0AAN8F6X9_TRICO</name>
<dbReference type="AlphaFoldDB" id="A0AAN8F6X9"/>
<dbReference type="Proteomes" id="UP001331761">
    <property type="component" value="Unassembled WGS sequence"/>
</dbReference>
<reference evidence="1 2" key="1">
    <citation type="submission" date="2019-10" db="EMBL/GenBank/DDBJ databases">
        <title>Assembly and Annotation for the nematode Trichostrongylus colubriformis.</title>
        <authorList>
            <person name="Martin J."/>
        </authorList>
    </citation>
    <scope>NUCLEOTIDE SEQUENCE [LARGE SCALE GENOMIC DNA]</scope>
    <source>
        <strain evidence="1">G859</strain>
        <tissue evidence="1">Whole worm</tissue>
    </source>
</reference>
<protein>
    <submittedName>
        <fullName evidence="1">Uncharacterized protein</fullName>
    </submittedName>
</protein>
<comment type="caution">
    <text evidence="1">The sequence shown here is derived from an EMBL/GenBank/DDBJ whole genome shotgun (WGS) entry which is preliminary data.</text>
</comment>
<organism evidence="1 2">
    <name type="scientific">Trichostrongylus colubriformis</name>
    <name type="common">Black scour worm</name>
    <dbReference type="NCBI Taxonomy" id="6319"/>
    <lineage>
        <taxon>Eukaryota</taxon>
        <taxon>Metazoa</taxon>
        <taxon>Ecdysozoa</taxon>
        <taxon>Nematoda</taxon>
        <taxon>Chromadorea</taxon>
        <taxon>Rhabditida</taxon>
        <taxon>Rhabditina</taxon>
        <taxon>Rhabditomorpha</taxon>
        <taxon>Strongyloidea</taxon>
        <taxon>Trichostrongylidae</taxon>
        <taxon>Trichostrongylus</taxon>
    </lineage>
</organism>